<dbReference type="AlphaFoldDB" id="A0A453C5G4"/>
<sequence length="51" mass="5837">MGCEKNCGFSCLVNERAEWHIKIWNAVCNIFFVTFVCALLNSAIALKYYCV</sequence>
<reference evidence="3" key="2">
    <citation type="journal article" date="2017" name="Nat. Plants">
        <title>The Aegilops tauschii genome reveals multiple impacts of transposons.</title>
        <authorList>
            <person name="Zhao G."/>
            <person name="Zou C."/>
            <person name="Li K."/>
            <person name="Wang K."/>
            <person name="Li T."/>
            <person name="Gao L."/>
            <person name="Zhang X."/>
            <person name="Wang H."/>
            <person name="Yang Z."/>
            <person name="Liu X."/>
            <person name="Jiang W."/>
            <person name="Mao L."/>
            <person name="Kong X."/>
            <person name="Jiao Y."/>
            <person name="Jia J."/>
        </authorList>
    </citation>
    <scope>NUCLEOTIDE SEQUENCE [LARGE SCALE GENOMIC DNA]</scope>
    <source>
        <strain evidence="3">cv. AL8/78</strain>
    </source>
</reference>
<evidence type="ECO:0000313" key="2">
    <source>
        <dbReference type="EnsemblPlants" id="AET2Gv20740300.1"/>
    </source>
</evidence>
<reference evidence="2" key="5">
    <citation type="journal article" date="2021" name="G3 (Bethesda)">
        <title>Aegilops tauschii genome assembly Aet v5.0 features greater sequence contiguity and improved annotation.</title>
        <authorList>
            <person name="Wang L."/>
            <person name="Zhu T."/>
            <person name="Rodriguez J.C."/>
            <person name="Deal K.R."/>
            <person name="Dubcovsky J."/>
            <person name="McGuire P.E."/>
            <person name="Lux T."/>
            <person name="Spannagl M."/>
            <person name="Mayer K.F.X."/>
            <person name="Baldrich P."/>
            <person name="Meyers B.C."/>
            <person name="Huo N."/>
            <person name="Gu Y.Q."/>
            <person name="Zhou H."/>
            <person name="Devos K.M."/>
            <person name="Bennetzen J.L."/>
            <person name="Unver T."/>
            <person name="Budak H."/>
            <person name="Gulick P.J."/>
            <person name="Galiba G."/>
            <person name="Kalapos B."/>
            <person name="Nelson D.R."/>
            <person name="Li P."/>
            <person name="You F.M."/>
            <person name="Luo M.C."/>
            <person name="Dvorak J."/>
        </authorList>
    </citation>
    <scope>NUCLEOTIDE SEQUENCE [LARGE SCALE GENOMIC DNA]</scope>
    <source>
        <strain evidence="2">cv. AL8/78</strain>
    </source>
</reference>
<reference evidence="3" key="1">
    <citation type="journal article" date="2014" name="Science">
        <title>Ancient hybridizations among the ancestral genomes of bread wheat.</title>
        <authorList>
            <consortium name="International Wheat Genome Sequencing Consortium,"/>
            <person name="Marcussen T."/>
            <person name="Sandve S.R."/>
            <person name="Heier L."/>
            <person name="Spannagl M."/>
            <person name="Pfeifer M."/>
            <person name="Jakobsen K.S."/>
            <person name="Wulff B.B."/>
            <person name="Steuernagel B."/>
            <person name="Mayer K.F."/>
            <person name="Olsen O.A."/>
        </authorList>
    </citation>
    <scope>NUCLEOTIDE SEQUENCE [LARGE SCALE GENOMIC DNA]</scope>
    <source>
        <strain evidence="3">cv. AL8/78</strain>
    </source>
</reference>
<proteinExistence type="predicted"/>
<organism evidence="2 3">
    <name type="scientific">Aegilops tauschii subsp. strangulata</name>
    <name type="common">Goatgrass</name>
    <dbReference type="NCBI Taxonomy" id="200361"/>
    <lineage>
        <taxon>Eukaryota</taxon>
        <taxon>Viridiplantae</taxon>
        <taxon>Streptophyta</taxon>
        <taxon>Embryophyta</taxon>
        <taxon>Tracheophyta</taxon>
        <taxon>Spermatophyta</taxon>
        <taxon>Magnoliopsida</taxon>
        <taxon>Liliopsida</taxon>
        <taxon>Poales</taxon>
        <taxon>Poaceae</taxon>
        <taxon>BOP clade</taxon>
        <taxon>Pooideae</taxon>
        <taxon>Triticodae</taxon>
        <taxon>Triticeae</taxon>
        <taxon>Triticinae</taxon>
        <taxon>Aegilops</taxon>
    </lineage>
</organism>
<dbReference type="Gramene" id="AET2Gv20740300.1">
    <property type="protein sequence ID" value="AET2Gv20740300.1"/>
    <property type="gene ID" value="AET2Gv20740300"/>
</dbReference>
<reference evidence="2" key="3">
    <citation type="journal article" date="2017" name="Nature">
        <title>Genome sequence of the progenitor of the wheat D genome Aegilops tauschii.</title>
        <authorList>
            <person name="Luo M.C."/>
            <person name="Gu Y.Q."/>
            <person name="Puiu D."/>
            <person name="Wang H."/>
            <person name="Twardziok S.O."/>
            <person name="Deal K.R."/>
            <person name="Huo N."/>
            <person name="Zhu T."/>
            <person name="Wang L."/>
            <person name="Wang Y."/>
            <person name="McGuire P.E."/>
            <person name="Liu S."/>
            <person name="Long H."/>
            <person name="Ramasamy R.K."/>
            <person name="Rodriguez J.C."/>
            <person name="Van S.L."/>
            <person name="Yuan L."/>
            <person name="Wang Z."/>
            <person name="Xia Z."/>
            <person name="Xiao L."/>
            <person name="Anderson O.D."/>
            <person name="Ouyang S."/>
            <person name="Liang Y."/>
            <person name="Zimin A.V."/>
            <person name="Pertea G."/>
            <person name="Qi P."/>
            <person name="Bennetzen J.L."/>
            <person name="Dai X."/>
            <person name="Dawson M.W."/>
            <person name="Muller H.G."/>
            <person name="Kugler K."/>
            <person name="Rivarola-Duarte L."/>
            <person name="Spannagl M."/>
            <person name="Mayer K.F.X."/>
            <person name="Lu F.H."/>
            <person name="Bevan M.W."/>
            <person name="Leroy P."/>
            <person name="Li P."/>
            <person name="You F.M."/>
            <person name="Sun Q."/>
            <person name="Liu Z."/>
            <person name="Lyons E."/>
            <person name="Wicker T."/>
            <person name="Salzberg S.L."/>
            <person name="Devos K.M."/>
            <person name="Dvorak J."/>
        </authorList>
    </citation>
    <scope>NUCLEOTIDE SEQUENCE [LARGE SCALE GENOMIC DNA]</scope>
    <source>
        <strain evidence="2">cv. AL8/78</strain>
    </source>
</reference>
<protein>
    <submittedName>
        <fullName evidence="2">Uncharacterized protein</fullName>
    </submittedName>
</protein>
<name>A0A453C5G4_AEGTS</name>
<reference evidence="2" key="4">
    <citation type="submission" date="2019-03" db="UniProtKB">
        <authorList>
            <consortium name="EnsemblPlants"/>
        </authorList>
    </citation>
    <scope>IDENTIFICATION</scope>
</reference>
<keyword evidence="3" id="KW-1185">Reference proteome</keyword>
<evidence type="ECO:0000313" key="3">
    <source>
        <dbReference type="Proteomes" id="UP000015105"/>
    </source>
</evidence>
<feature type="transmembrane region" description="Helical" evidence="1">
    <location>
        <begin position="23"/>
        <end position="46"/>
    </location>
</feature>
<dbReference type="EnsemblPlants" id="AET2Gv20740300.1">
    <property type="protein sequence ID" value="AET2Gv20740300.1"/>
    <property type="gene ID" value="AET2Gv20740300"/>
</dbReference>
<dbReference type="Proteomes" id="UP000015105">
    <property type="component" value="Chromosome 2D"/>
</dbReference>
<evidence type="ECO:0000256" key="1">
    <source>
        <dbReference type="SAM" id="Phobius"/>
    </source>
</evidence>
<keyword evidence="1" id="KW-0812">Transmembrane</keyword>
<keyword evidence="1" id="KW-1133">Transmembrane helix</keyword>
<keyword evidence="1" id="KW-0472">Membrane</keyword>
<accession>A0A453C5G4</accession>